<keyword evidence="4 6" id="KW-1133">Transmembrane helix</keyword>
<dbReference type="Pfam" id="PF09335">
    <property type="entry name" value="VTT_dom"/>
    <property type="match status" value="1"/>
</dbReference>
<evidence type="ECO:0000259" key="7">
    <source>
        <dbReference type="Pfam" id="PF09335"/>
    </source>
</evidence>
<accession>A0ABY9YYD9</accession>
<keyword evidence="2 6" id="KW-1003">Cell membrane</keyword>
<comment type="similarity">
    <text evidence="6">Belongs to the TVP38/TMEM64 family.</text>
</comment>
<proteinExistence type="inferred from homology"/>
<protein>
    <recommendedName>
        <fullName evidence="6">TVP38/TMEM64 family membrane protein</fullName>
    </recommendedName>
</protein>
<keyword evidence="9" id="KW-1185">Reference proteome</keyword>
<name>A0ABY9YYD9_9GAMM</name>
<dbReference type="PANTHER" id="PTHR12677">
    <property type="entry name" value="GOLGI APPARATUS MEMBRANE PROTEIN TVP38-RELATED"/>
    <property type="match status" value="1"/>
</dbReference>
<dbReference type="EMBL" id="CP119391">
    <property type="protein sequence ID" value="WNK19831.1"/>
    <property type="molecule type" value="Genomic_DNA"/>
</dbReference>
<feature type="transmembrane region" description="Helical" evidence="6">
    <location>
        <begin position="128"/>
        <end position="149"/>
    </location>
</feature>
<dbReference type="RefSeq" id="WP_311883276.1">
    <property type="nucleotide sequence ID" value="NZ_CP119391.1"/>
</dbReference>
<sequence>MKRSLIIALGTLLLLLALTGLWQWLALHDVLTAERVRDWVALTPQWRDAPWAFIAVVGIYVAALLVMFPLSILVAVTGLVFGPLWGFIYATLGTLCSSVVSYAVGRWLGREALLNYGGRHLNGLSRYLAGRGVSAMVIVNLLPLAPFTLTNMMAGAFHLRFRDYMAGSILGIVPGLVGVTLLGSQLGALATASDYREGLWALGGLVLGAALLYALRRYSAARSASRRGSRPASRKPH</sequence>
<gene>
    <name evidence="8" type="ORF">P1P91_13510</name>
</gene>
<evidence type="ECO:0000256" key="3">
    <source>
        <dbReference type="ARBA" id="ARBA00022692"/>
    </source>
</evidence>
<evidence type="ECO:0000313" key="8">
    <source>
        <dbReference type="EMBL" id="WNK19831.1"/>
    </source>
</evidence>
<reference evidence="8 9" key="1">
    <citation type="submission" date="2023-03" db="EMBL/GenBank/DDBJ databases">
        <title>Halomonas sp. nov., isolated from Korean tranditional fermented seafood 'Jeotgal'.</title>
        <authorList>
            <person name="Kim B."/>
            <person name="Shin N.-R."/>
        </authorList>
    </citation>
    <scope>NUCLEOTIDE SEQUENCE [LARGE SCALE GENOMIC DNA]</scope>
    <source>
        <strain evidence="8 9">SG2L-4</strain>
    </source>
</reference>
<dbReference type="Proteomes" id="UP001301869">
    <property type="component" value="Chromosome"/>
</dbReference>
<keyword evidence="5 6" id="KW-0472">Membrane</keyword>
<evidence type="ECO:0000256" key="5">
    <source>
        <dbReference type="ARBA" id="ARBA00023136"/>
    </source>
</evidence>
<feature type="transmembrane region" description="Helical" evidence="6">
    <location>
        <begin position="169"/>
        <end position="192"/>
    </location>
</feature>
<evidence type="ECO:0000256" key="1">
    <source>
        <dbReference type="ARBA" id="ARBA00004651"/>
    </source>
</evidence>
<dbReference type="InterPro" id="IPR015414">
    <property type="entry name" value="TMEM64"/>
</dbReference>
<dbReference type="PANTHER" id="PTHR12677:SF59">
    <property type="entry name" value="GOLGI APPARATUS MEMBRANE PROTEIN TVP38-RELATED"/>
    <property type="match status" value="1"/>
</dbReference>
<feature type="transmembrane region" description="Helical" evidence="6">
    <location>
        <begin position="87"/>
        <end position="108"/>
    </location>
</feature>
<evidence type="ECO:0000256" key="2">
    <source>
        <dbReference type="ARBA" id="ARBA00022475"/>
    </source>
</evidence>
<evidence type="ECO:0000313" key="9">
    <source>
        <dbReference type="Proteomes" id="UP001301869"/>
    </source>
</evidence>
<feature type="transmembrane region" description="Helical" evidence="6">
    <location>
        <begin position="198"/>
        <end position="215"/>
    </location>
</feature>
<feature type="domain" description="VTT" evidence="7">
    <location>
        <begin position="68"/>
        <end position="184"/>
    </location>
</feature>
<organism evidence="8 9">
    <name type="scientific">Halomonas piscis</name>
    <dbReference type="NCBI Taxonomy" id="3031727"/>
    <lineage>
        <taxon>Bacteria</taxon>
        <taxon>Pseudomonadati</taxon>
        <taxon>Pseudomonadota</taxon>
        <taxon>Gammaproteobacteria</taxon>
        <taxon>Oceanospirillales</taxon>
        <taxon>Halomonadaceae</taxon>
        <taxon>Halomonas</taxon>
    </lineage>
</organism>
<evidence type="ECO:0000256" key="4">
    <source>
        <dbReference type="ARBA" id="ARBA00022989"/>
    </source>
</evidence>
<comment type="subcellular location">
    <subcellularLocation>
        <location evidence="1 6">Cell membrane</location>
        <topology evidence="1 6">Multi-pass membrane protein</topology>
    </subcellularLocation>
</comment>
<dbReference type="InterPro" id="IPR032816">
    <property type="entry name" value="VTT_dom"/>
</dbReference>
<keyword evidence="3 6" id="KW-0812">Transmembrane</keyword>
<evidence type="ECO:0000256" key="6">
    <source>
        <dbReference type="RuleBase" id="RU366058"/>
    </source>
</evidence>
<feature type="transmembrane region" description="Helical" evidence="6">
    <location>
        <begin position="51"/>
        <end position="80"/>
    </location>
</feature>